<sequence>MTPDFCPDTFKGEGKAGKMWTTELGWIARHMTLLQFKVWRDIPKPRKAAMVARLEKKSAINANNRTKKKDPSVQGTKSFASHLFDKAMYGERAKFLEGVQEIGDLTALSLSQTEEQMLETIQTQQMEIDSLNLESFAKSMFSQYQPPSFGGTFPSE</sequence>
<protein>
    <submittedName>
        <fullName evidence="1">Uncharacterized protein</fullName>
    </submittedName>
</protein>
<organism evidence="1 2">
    <name type="scientific">Ficus carica</name>
    <name type="common">Common fig</name>
    <dbReference type="NCBI Taxonomy" id="3494"/>
    <lineage>
        <taxon>Eukaryota</taxon>
        <taxon>Viridiplantae</taxon>
        <taxon>Streptophyta</taxon>
        <taxon>Embryophyta</taxon>
        <taxon>Tracheophyta</taxon>
        <taxon>Spermatophyta</taxon>
        <taxon>Magnoliopsida</taxon>
        <taxon>eudicotyledons</taxon>
        <taxon>Gunneridae</taxon>
        <taxon>Pentapetalae</taxon>
        <taxon>rosids</taxon>
        <taxon>fabids</taxon>
        <taxon>Rosales</taxon>
        <taxon>Moraceae</taxon>
        <taxon>Ficeae</taxon>
        <taxon>Ficus</taxon>
    </lineage>
</organism>
<dbReference type="EMBL" id="BTGU01000007">
    <property type="protein sequence ID" value="GMN37436.1"/>
    <property type="molecule type" value="Genomic_DNA"/>
</dbReference>
<accession>A0AA88D063</accession>
<evidence type="ECO:0000313" key="2">
    <source>
        <dbReference type="Proteomes" id="UP001187192"/>
    </source>
</evidence>
<gene>
    <name evidence="1" type="ORF">TIFTF001_006804</name>
</gene>
<reference evidence="1" key="1">
    <citation type="submission" date="2023-07" db="EMBL/GenBank/DDBJ databases">
        <title>draft genome sequence of fig (Ficus carica).</title>
        <authorList>
            <person name="Takahashi T."/>
            <person name="Nishimura K."/>
        </authorList>
    </citation>
    <scope>NUCLEOTIDE SEQUENCE</scope>
</reference>
<evidence type="ECO:0000313" key="1">
    <source>
        <dbReference type="EMBL" id="GMN37436.1"/>
    </source>
</evidence>
<name>A0AA88D063_FICCA</name>
<dbReference type="Proteomes" id="UP001187192">
    <property type="component" value="Unassembled WGS sequence"/>
</dbReference>
<keyword evidence="2" id="KW-1185">Reference proteome</keyword>
<dbReference type="AlphaFoldDB" id="A0AA88D063"/>
<comment type="caution">
    <text evidence="1">The sequence shown here is derived from an EMBL/GenBank/DDBJ whole genome shotgun (WGS) entry which is preliminary data.</text>
</comment>
<proteinExistence type="predicted"/>